<name>A0ABC8S4U5_9AQUA</name>
<feature type="coiled-coil region" evidence="8">
    <location>
        <begin position="658"/>
        <end position="692"/>
    </location>
</feature>
<feature type="compositionally biased region" description="Polar residues" evidence="9">
    <location>
        <begin position="133"/>
        <end position="162"/>
    </location>
</feature>
<dbReference type="InterPro" id="IPR019821">
    <property type="entry name" value="Kinesin_motor_CS"/>
</dbReference>
<comment type="caution">
    <text evidence="11">The sequence shown here is derived from an EMBL/GenBank/DDBJ whole genome shotgun (WGS) entry which is preliminary data.</text>
</comment>
<dbReference type="GO" id="GO:0003774">
    <property type="term" value="F:cytoskeletal motor activity"/>
    <property type="evidence" value="ECO:0007669"/>
    <property type="project" value="UniProtKB-UniRule"/>
</dbReference>
<dbReference type="InterPro" id="IPR036961">
    <property type="entry name" value="Kinesin_motor_dom_sf"/>
</dbReference>
<dbReference type="InterPro" id="IPR001752">
    <property type="entry name" value="Kinesin_motor_dom"/>
</dbReference>
<evidence type="ECO:0000256" key="5">
    <source>
        <dbReference type="ARBA" id="ARBA00023175"/>
    </source>
</evidence>
<dbReference type="PANTHER" id="PTHR37739">
    <property type="entry name" value="KINESIN-LIKE PROTEIN KIN-12D"/>
    <property type="match status" value="1"/>
</dbReference>
<feature type="compositionally biased region" description="Polar residues" evidence="9">
    <location>
        <begin position="3263"/>
        <end position="3273"/>
    </location>
</feature>
<feature type="coiled-coil region" evidence="8">
    <location>
        <begin position="1210"/>
        <end position="1244"/>
    </location>
</feature>
<protein>
    <recommendedName>
        <fullName evidence="10">Kinesin motor domain-containing protein</fullName>
    </recommendedName>
</protein>
<feature type="coiled-coil region" evidence="8">
    <location>
        <begin position="2126"/>
        <end position="2399"/>
    </location>
</feature>
<dbReference type="GO" id="GO:0005524">
    <property type="term" value="F:ATP binding"/>
    <property type="evidence" value="ECO:0007669"/>
    <property type="project" value="UniProtKB-UniRule"/>
</dbReference>
<keyword evidence="2 7" id="KW-0547">Nucleotide-binding</keyword>
<comment type="similarity">
    <text evidence="6">Belongs to the TRAFAC class myosin-kinesin ATPase superfamily. Kinesin family. KIN-12 subfamily.</text>
</comment>
<dbReference type="FunFam" id="3.40.850.10:FF:000033">
    <property type="entry name" value="Kinesin-like protein KIN-12E"/>
    <property type="match status" value="1"/>
</dbReference>
<evidence type="ECO:0000256" key="7">
    <source>
        <dbReference type="PROSITE-ProRule" id="PRU00283"/>
    </source>
</evidence>
<reference evidence="11 12" key="1">
    <citation type="submission" date="2024-02" db="EMBL/GenBank/DDBJ databases">
        <authorList>
            <person name="Vignale AGUSTIN F."/>
            <person name="Sosa J E."/>
            <person name="Modenutti C."/>
        </authorList>
    </citation>
    <scope>NUCLEOTIDE SEQUENCE [LARGE SCALE GENOMIC DNA]</scope>
</reference>
<evidence type="ECO:0000256" key="1">
    <source>
        <dbReference type="ARBA" id="ARBA00022701"/>
    </source>
</evidence>
<feature type="coiled-coil region" evidence="8">
    <location>
        <begin position="1139"/>
        <end position="1166"/>
    </location>
</feature>
<keyword evidence="12" id="KW-1185">Reference proteome</keyword>
<feature type="coiled-coil region" evidence="8">
    <location>
        <begin position="3032"/>
        <end position="3241"/>
    </location>
</feature>
<evidence type="ECO:0000259" key="10">
    <source>
        <dbReference type="PROSITE" id="PS50067"/>
    </source>
</evidence>
<dbReference type="InterPro" id="IPR027417">
    <property type="entry name" value="P-loop_NTPase"/>
</dbReference>
<feature type="coiled-coil region" evidence="8">
    <location>
        <begin position="1068"/>
        <end position="1110"/>
    </location>
</feature>
<keyword evidence="5 7" id="KW-0505">Motor protein</keyword>
<keyword evidence="1" id="KW-0493">Microtubule</keyword>
<proteinExistence type="inferred from homology"/>
<gene>
    <name evidence="11" type="ORF">ILEXP_LOCUS18961</name>
</gene>
<evidence type="ECO:0000256" key="2">
    <source>
        <dbReference type="ARBA" id="ARBA00022741"/>
    </source>
</evidence>
<feature type="coiled-coil region" evidence="8">
    <location>
        <begin position="2533"/>
        <end position="2605"/>
    </location>
</feature>
<feature type="region of interest" description="Disordered" evidence="9">
    <location>
        <begin position="3244"/>
        <end position="3279"/>
    </location>
</feature>
<feature type="region of interest" description="Disordered" evidence="9">
    <location>
        <begin position="2895"/>
        <end position="2922"/>
    </location>
</feature>
<feature type="coiled-coil region" evidence="8">
    <location>
        <begin position="928"/>
        <end position="997"/>
    </location>
</feature>
<feature type="coiled-coil region" evidence="8">
    <location>
        <begin position="1340"/>
        <end position="1367"/>
    </location>
</feature>
<evidence type="ECO:0000256" key="4">
    <source>
        <dbReference type="ARBA" id="ARBA00023054"/>
    </source>
</evidence>
<evidence type="ECO:0000256" key="6">
    <source>
        <dbReference type="ARBA" id="ARBA00034488"/>
    </source>
</evidence>
<dbReference type="PROSITE" id="PS50067">
    <property type="entry name" value="KINESIN_MOTOR_2"/>
    <property type="match status" value="1"/>
</dbReference>
<feature type="domain" description="Kinesin motor" evidence="10">
    <location>
        <begin position="225"/>
        <end position="562"/>
    </location>
</feature>
<dbReference type="Gene3D" id="3.40.850.10">
    <property type="entry name" value="Kinesin motor domain"/>
    <property type="match status" value="1"/>
</dbReference>
<dbReference type="SUPFAM" id="SSF52540">
    <property type="entry name" value="P-loop containing nucleoside triphosphate hydrolases"/>
    <property type="match status" value="1"/>
</dbReference>
<feature type="binding site" evidence="7">
    <location>
        <begin position="306"/>
        <end position="313"/>
    </location>
    <ligand>
        <name>ATP</name>
        <dbReference type="ChEBI" id="CHEBI:30616"/>
    </ligand>
</feature>
<evidence type="ECO:0000313" key="12">
    <source>
        <dbReference type="Proteomes" id="UP001642360"/>
    </source>
</evidence>
<dbReference type="InterPro" id="IPR044986">
    <property type="entry name" value="KIF15/KIN-12"/>
</dbReference>
<dbReference type="Proteomes" id="UP001642360">
    <property type="component" value="Unassembled WGS sequence"/>
</dbReference>
<keyword evidence="3 7" id="KW-0067">ATP-binding</keyword>
<accession>A0ABC8S4U5</accession>
<feature type="coiled-coil region" evidence="8">
    <location>
        <begin position="2655"/>
        <end position="2857"/>
    </location>
</feature>
<feature type="compositionally biased region" description="Polar residues" evidence="9">
    <location>
        <begin position="34"/>
        <end position="52"/>
    </location>
</feature>
<evidence type="ECO:0000313" key="11">
    <source>
        <dbReference type="EMBL" id="CAK9150810.1"/>
    </source>
</evidence>
<evidence type="ECO:0000256" key="9">
    <source>
        <dbReference type="SAM" id="MobiDB-lite"/>
    </source>
</evidence>
<feature type="coiled-coil region" evidence="8">
    <location>
        <begin position="1980"/>
        <end position="2080"/>
    </location>
</feature>
<sequence length="3279" mass="374049">MLRDFKFLRRNSGKNQNTEEIENVPVVENPRHSLGSQTSIESSRPPLSTIQEPIQGFKSSVGHDVGGKSTKIDTTPTKSKGRDSDPGMPIFRTPEKQGVSGKNRFGWAQKNESSSNSMEFRDDGKFANGGFTPRSTRTVGRANSSYSECNSTQSTPTKSVSKPPNPGFCLTSGSRPPVNGGARMANFVALSKGVPILGNSSTVVNTVDVPHFELKEDPSFWMEHSVQVLIRVRPLNNTERSTYGYNRCLKQESAQCITWIGQPETRFTYDHVACETVDQETLFRMVGLPMVENCLSGYNSCMFAYGQTGSGKTFTMLGEIEELEVKPSPNRGMTPRIFEFLFARIRAEEEIRRDERLKYNCKCSFLEIYNEQITDLLDPSSTNLLLREDIKKGVYVENLSEFEVQTVGDILKLLSQGSSNRKVAATNMNRESSRSHSVLTCVIESRWEKDSTTNLRFARLNLVDLAGSERQKTSGAEGERLKEAASINRSLSTLGHVIMVLVDVAQGKPRHVPYRDSRLTFLLQDSLGGNSKTMIIANVSPSICCAAETLNTLKFAQRAKLIQNNAVVNEDSAGDVTALHHQIRLLKEELSALKHQNVSRSLLFGPKLIGDTREEHENNCNEKAIDGDQLRNYTLLGSESKGVLRMSSKQLKSLETTLAGALRREQMAETSIKQLEAEIEQLNRLVRQREEDTRCTKMMLKFREDKIQRMESLLGGLTPADAYLLEENNALSEEILLLRAKVDKNPEVTRFALENIRLLEQLRRFQDFYEEGEREMVLAEVAELRDQLVLFLDGNLKQHNPLNMDMPPPQETISISKENDLLCLELKKTLNELEECRSKLNSCLEDNAKLSREIDDLRPLLNDLNRIHDHDGSVEVIKESILEAPSFDDQSLEADQKEEGEIKHETLTKHTAEMMDLQLELDILKIILKEEKSARGEVEERAKCLNRDFEMAEGKAMLLARQCEDVKEELKEAKSIVEALESQQILSINEIEELRNRNSHYAELLCKQELEISSLKKQSGCQELRDLPSFKHSEGEDSPLQAKLKKMQDSLEKAKRLNVWYQSDRVFHASNEEEMEEVRRQVEAETAEVIVCLQEELAILQQQVQDNNVKEMESNKRLVLSQTELKELQEKSHLMAQDNKKLVEILEEKDEELRVLSEEWELLTSEIEVVLSGGHDALKDASDQLDVICSSLPQKRTWISEQLGRVTKCISEKEILIEELNRCLEEANNRRNDMECMLRSLRGAALVITEAHQQESNEKDKEIFLLTTELSCKTSATSELESRIRHGEEQLRKASTCATVAFVIINRLSELNRHHCDELKHKEIQLNESIGKIMQKDAVLHNETVVIDEAEKQIQSLRMKLEVSEESCGNPRLQLSEEQKQTTAMGLKLQEMEENNILETREKLTELQTGVSMLKSCINKCAECDGSPEKHDDAKSLACIHVDDKCETRTGTRTNHGISSIESRAVGNMRPEVSVSSFEGSKNIPEYSSEQNKCIHGRTLKGVNDRDGTIVLLKNEIQSALESLKGVQAEIAKLRDEKEQVWNSEKQSRENIESLVTQALSLQYAMGSFQEEFELKMVSLEHKMRGVQENVQEAGTSWLQKNELFELELGEAQVVAAQKTAEASFILAKYEEAQDTMKEADIMINELVIANETMKLELEGLKKKEVTFINERDILSNEVQSLQFEKSEKDWHHENLQKELESDIMGMKTLVQELECTVSQVQTTIKEDFMSMASDFFCVKSQLYDSTKLMRSCLEDIWSEIIVKDCAMSVLHLCHMGILLETVTGLNAENGLLLHGQCESSSIISELREHNFKSRRELEMCRILKGKLLTDIKNSFDRISRQEDETGELNVKLTTYEKKILDLQLQEEVMLQRSNNMGSELAVLMKELDLSNRNVLASLVDQEKLVKGKNELLKSQEELFVLELISKDIELLILASELEQMAVQNTNVQKEHVILCTLFEDFKTDIILLKVDAELKECILQDKEVEVVSLQEEVEQAQREQQNLISLIDQRKLEISQMDEVNKSLEQDIKLLKDFACSNYALKVELDEVMEVKMNLLSQFQKLESEYNKLIEEMKRKEQGLEISSSCISGLDQQNQKLQNDICLLEQSSSKLQKELDLKDSEFGKMSLLEEKNESLECEVRKIQAEYCIVLQNLEEKNSELESSLRNKNVSEMENHRLHEQIVSLENCIANLQVDLDSVNVELNELRLNQLDLKDSEFGKMSLLEEKNESLECEVRKIQAEYCIVLQNLEEKNSELESSLRNKNVSEMENHRLHEQIVSLENCIANLQVDLDSVNVELNELRLNQLDLKDSEFGKMSLLEEKNESLECEVRKIQAEYCIVLQNLEEKNSELESSLRNKNVSEMENHRLHEQIVSLENCIANLQVDLDSVNVELNELRLNQLDLKDSEFGKMSLLEEKNESLECEVDLDSVNVELNELRLNQFSVKEELCSKGHELQVHVDTLKEDNVCLRSELRSCEKNNYEVLTTLNSKTTRSVNSMNAVDMGSSKIFNLLSGESVALEQIFGDIQKNVERTSKFIEEIECLENLAEELISENLSLQTELSRKDDILEGLSFDLRLLQESASNIKDQKDEIEELVVSLEAIEHELAVRSHELNEAVARGQLLESQLQEKMGIISTLELDVSKERGFVKSLSCKNHELTTDIDDALEAKRSVEKELTERRKTNECLEIELVEMGTALSQMNNLFESLTSNLNAITCERDELQAEILILKKELEMAQALAEENEAIAVEARQVAQTTKNYAEDKEEEVKLLERSVEELESTVDVLESKVDIVKGEAERQRLQREELELELHAVKEQMQKVKSTDADMERFADEREKNLQEAVQRIHLLEKEIAARDAEIAQCKTHISELTLHAEAQACEYKQKFKALEAMAEQVKPEGQTIHVTNSSTNKSEKNGSKSRGSGSPFKCIGLGLVQQIKSEREEELTAGRYRIEELEALAASRQKEIFILNARLAASESMTHDVIRDLLGLKLDMNSYASLLDDYQLQKIAEMAQLQNVEGQVKDQEVIKLKQKLDEFVEERRGWLEEIDKKQAEMVAAKFALEKLHHRDRLLTTENEMLKMENANSKNTVMELEAEIKKLSGQQNLQQRIHHHAKIKEENNLLKIQNEELSSKLRRTEGIVQRVKEELAHFRAANGKNPYINLDDEQRLNDKLKETEEERLQLAQKLLGLCISILKAAGITPQAYDVNLSMAEEALEQLKHRVNSLERELQDEKFKNRITNERIRLSELKPQPSPLSSRGDETRQTPNRQSQTPFLSALDR</sequence>
<organism evidence="11 12">
    <name type="scientific">Ilex paraguariensis</name>
    <name type="common">yerba mate</name>
    <dbReference type="NCBI Taxonomy" id="185542"/>
    <lineage>
        <taxon>Eukaryota</taxon>
        <taxon>Viridiplantae</taxon>
        <taxon>Streptophyta</taxon>
        <taxon>Embryophyta</taxon>
        <taxon>Tracheophyta</taxon>
        <taxon>Spermatophyta</taxon>
        <taxon>Magnoliopsida</taxon>
        <taxon>eudicotyledons</taxon>
        <taxon>Gunneridae</taxon>
        <taxon>Pentapetalae</taxon>
        <taxon>asterids</taxon>
        <taxon>campanulids</taxon>
        <taxon>Aquifoliales</taxon>
        <taxon>Aquifoliaceae</taxon>
        <taxon>Ilex</taxon>
    </lineage>
</organism>
<keyword evidence="4 8" id="KW-0175">Coiled coil</keyword>
<evidence type="ECO:0000256" key="8">
    <source>
        <dbReference type="SAM" id="Coils"/>
    </source>
</evidence>
<dbReference type="Pfam" id="PF00225">
    <property type="entry name" value="Kinesin"/>
    <property type="match status" value="1"/>
</dbReference>
<evidence type="ECO:0000256" key="3">
    <source>
        <dbReference type="ARBA" id="ARBA00022840"/>
    </source>
</evidence>
<feature type="region of interest" description="Disordered" evidence="9">
    <location>
        <begin position="1"/>
        <end position="167"/>
    </location>
</feature>
<dbReference type="GO" id="GO:0005874">
    <property type="term" value="C:microtubule"/>
    <property type="evidence" value="ECO:0007669"/>
    <property type="project" value="UniProtKB-KW"/>
</dbReference>
<feature type="coiled-coil region" evidence="8">
    <location>
        <begin position="1510"/>
        <end position="1537"/>
    </location>
</feature>
<dbReference type="PROSITE" id="PS00411">
    <property type="entry name" value="KINESIN_MOTOR_1"/>
    <property type="match status" value="1"/>
</dbReference>
<dbReference type="EMBL" id="CAUOFW020002059">
    <property type="protein sequence ID" value="CAK9150810.1"/>
    <property type="molecule type" value="Genomic_DNA"/>
</dbReference>
<dbReference type="PANTHER" id="PTHR37739:SF8">
    <property type="entry name" value="KINESIN-LIKE PROTEIN KIN-12D"/>
    <property type="match status" value="1"/>
</dbReference>
<dbReference type="PRINTS" id="PR00380">
    <property type="entry name" value="KINESINHEAVY"/>
</dbReference>
<feature type="coiled-coil region" evidence="8">
    <location>
        <begin position="826"/>
        <end position="853"/>
    </location>
</feature>
<dbReference type="SMART" id="SM00129">
    <property type="entry name" value="KISc"/>
    <property type="match status" value="1"/>
</dbReference>